<dbReference type="CDD" id="cd07971">
    <property type="entry name" value="OBF_DNA_ligase_LigD"/>
    <property type="match status" value="1"/>
</dbReference>
<dbReference type="GO" id="GO:0016874">
    <property type="term" value="F:ligase activity"/>
    <property type="evidence" value="ECO:0007669"/>
    <property type="project" value="UniProtKB-KW"/>
</dbReference>
<dbReference type="Proteomes" id="UP001552594">
    <property type="component" value="Unassembled WGS sequence"/>
</dbReference>
<dbReference type="SUPFAM" id="SSF56091">
    <property type="entry name" value="DNA ligase/mRNA capping enzyme, catalytic domain"/>
    <property type="match status" value="1"/>
</dbReference>
<evidence type="ECO:0000256" key="4">
    <source>
        <dbReference type="ARBA" id="ARBA00034003"/>
    </source>
</evidence>
<accession>A0ABV3K5C8</accession>
<dbReference type="Gene3D" id="2.40.50.140">
    <property type="entry name" value="Nucleic acid-binding proteins"/>
    <property type="match status" value="1"/>
</dbReference>
<evidence type="ECO:0000256" key="1">
    <source>
        <dbReference type="ARBA" id="ARBA00007572"/>
    </source>
</evidence>
<dbReference type="SUPFAM" id="SSF50249">
    <property type="entry name" value="Nucleic acid-binding proteins"/>
    <property type="match status" value="1"/>
</dbReference>
<dbReference type="InterPro" id="IPR012310">
    <property type="entry name" value="DNA_ligase_ATP-dep_cent"/>
</dbReference>
<dbReference type="Gene3D" id="3.30.470.30">
    <property type="entry name" value="DNA ligase/mRNA capping enzyme"/>
    <property type="match status" value="1"/>
</dbReference>
<keyword evidence="3 6" id="KW-0436">Ligase</keyword>
<name>A0ABV3K5C8_STRON</name>
<keyword evidence="7" id="KW-1185">Reference proteome</keyword>
<dbReference type="Gene3D" id="3.30.1490.70">
    <property type="match status" value="1"/>
</dbReference>
<protein>
    <recommendedName>
        <fullName evidence="2">DNA ligase (ATP)</fullName>
        <ecNumber evidence="2">6.5.1.1</ecNumber>
    </recommendedName>
</protein>
<dbReference type="InterPro" id="IPR050191">
    <property type="entry name" value="ATP-dep_DNA_ligase"/>
</dbReference>
<feature type="domain" description="ATP-dependent DNA ligase family profile" evidence="5">
    <location>
        <begin position="126"/>
        <end position="240"/>
    </location>
</feature>
<comment type="caution">
    <text evidence="6">The sequence shown here is derived from an EMBL/GenBank/DDBJ whole genome shotgun (WGS) entry which is preliminary data.</text>
</comment>
<evidence type="ECO:0000256" key="2">
    <source>
        <dbReference type="ARBA" id="ARBA00012727"/>
    </source>
</evidence>
<dbReference type="InterPro" id="IPR012309">
    <property type="entry name" value="DNA_ligase_ATP-dep_C"/>
</dbReference>
<proteinExistence type="inferred from homology"/>
<dbReference type="EC" id="6.5.1.1" evidence="2"/>
<organism evidence="6 7">
    <name type="scientific">Streptomyces orinoci</name>
    <name type="common">Streptoverticillium orinoci</name>
    <dbReference type="NCBI Taxonomy" id="67339"/>
    <lineage>
        <taxon>Bacteria</taxon>
        <taxon>Bacillati</taxon>
        <taxon>Actinomycetota</taxon>
        <taxon>Actinomycetes</taxon>
        <taxon>Kitasatosporales</taxon>
        <taxon>Streptomycetaceae</taxon>
        <taxon>Streptomyces</taxon>
    </lineage>
</organism>
<dbReference type="PROSITE" id="PS50160">
    <property type="entry name" value="DNA_LIGASE_A3"/>
    <property type="match status" value="1"/>
</dbReference>
<evidence type="ECO:0000256" key="3">
    <source>
        <dbReference type="ARBA" id="ARBA00022598"/>
    </source>
</evidence>
<evidence type="ECO:0000313" key="6">
    <source>
        <dbReference type="EMBL" id="MEV5510356.1"/>
    </source>
</evidence>
<evidence type="ECO:0000259" key="5">
    <source>
        <dbReference type="PROSITE" id="PS50160"/>
    </source>
</evidence>
<dbReference type="InterPro" id="IPR014146">
    <property type="entry name" value="LigD_ligase_dom"/>
</dbReference>
<dbReference type="InterPro" id="IPR012340">
    <property type="entry name" value="NA-bd_OB-fold"/>
</dbReference>
<dbReference type="CDD" id="cd07906">
    <property type="entry name" value="Adenylation_DNA_ligase_LigD_LigC"/>
    <property type="match status" value="1"/>
</dbReference>
<comment type="similarity">
    <text evidence="1">Belongs to the ATP-dependent DNA ligase family.</text>
</comment>
<dbReference type="Pfam" id="PF04679">
    <property type="entry name" value="DNA_ligase_A_C"/>
    <property type="match status" value="1"/>
</dbReference>
<comment type="catalytic activity">
    <reaction evidence="4">
        <text>ATP + (deoxyribonucleotide)n-3'-hydroxyl + 5'-phospho-(deoxyribonucleotide)m = (deoxyribonucleotide)n+m + AMP + diphosphate.</text>
        <dbReference type="EC" id="6.5.1.1"/>
    </reaction>
</comment>
<dbReference type="RefSeq" id="WP_109279971.1">
    <property type="nucleotide sequence ID" value="NZ_JBFAUK010000031.1"/>
</dbReference>
<dbReference type="PANTHER" id="PTHR45674:SF4">
    <property type="entry name" value="DNA LIGASE 1"/>
    <property type="match status" value="1"/>
</dbReference>
<evidence type="ECO:0000313" key="7">
    <source>
        <dbReference type="Proteomes" id="UP001552594"/>
    </source>
</evidence>
<dbReference type="Pfam" id="PF01068">
    <property type="entry name" value="DNA_ligase_A_M"/>
    <property type="match status" value="1"/>
</dbReference>
<gene>
    <name evidence="6" type="primary">ligD</name>
    <name evidence="6" type="ORF">AB0L16_28685</name>
</gene>
<dbReference type="NCBIfam" id="TIGR02779">
    <property type="entry name" value="NHEJ_ligase_lig"/>
    <property type="match status" value="1"/>
</dbReference>
<dbReference type="EMBL" id="JBFAUK010000031">
    <property type="protein sequence ID" value="MEV5510356.1"/>
    <property type="molecule type" value="Genomic_DNA"/>
</dbReference>
<dbReference type="PANTHER" id="PTHR45674">
    <property type="entry name" value="DNA LIGASE 1/3 FAMILY MEMBER"/>
    <property type="match status" value="1"/>
</dbReference>
<sequence>MSFSPVRLPGALPDLRPMLATPGPLPVDTEADWGFEVKWDGARCILNAPGDGTLRILNRGGHEVTGTYPELGALGEQLRGRPAVLDGEVVVLDEGGRPDFGLLQQRVGIFNPRRTAHLAMKYPAHLMLFDVMFLDGESLLTVPYRERRAVLSGLDLNGRNWSTPAHLEGHARQAWDATLRHGFEGVVCKELSSLYIPGVVSPRWRKVKHLLTLEVLIGGWTEGRGALAGLPGAILAGIPEANGLRYVGAVGTGFSDEERRLLGSYLAALPRADSPFASPVGASDAHWVEPRLVAEISYTGWTTGRQMRNAVWNRLRPDLTLPG</sequence>
<reference evidence="6 7" key="1">
    <citation type="submission" date="2024-06" db="EMBL/GenBank/DDBJ databases">
        <title>The Natural Products Discovery Center: Release of the First 8490 Sequenced Strains for Exploring Actinobacteria Biosynthetic Diversity.</title>
        <authorList>
            <person name="Kalkreuter E."/>
            <person name="Kautsar S.A."/>
            <person name="Yang D."/>
            <person name="Bader C.D."/>
            <person name="Teijaro C.N."/>
            <person name="Fluegel L."/>
            <person name="Davis C.M."/>
            <person name="Simpson J.R."/>
            <person name="Lauterbach L."/>
            <person name="Steele A.D."/>
            <person name="Gui C."/>
            <person name="Meng S."/>
            <person name="Li G."/>
            <person name="Viehrig K."/>
            <person name="Ye F."/>
            <person name="Su P."/>
            <person name="Kiefer A.F."/>
            <person name="Nichols A."/>
            <person name="Cepeda A.J."/>
            <person name="Yan W."/>
            <person name="Fan B."/>
            <person name="Jiang Y."/>
            <person name="Adhikari A."/>
            <person name="Zheng C.-J."/>
            <person name="Schuster L."/>
            <person name="Cowan T.M."/>
            <person name="Smanski M.J."/>
            <person name="Chevrette M.G."/>
            <person name="De Carvalho L.P.S."/>
            <person name="Shen B."/>
        </authorList>
    </citation>
    <scope>NUCLEOTIDE SEQUENCE [LARGE SCALE GENOMIC DNA]</scope>
    <source>
        <strain evidence="6 7">NPDC052347</strain>
    </source>
</reference>